<feature type="region of interest" description="Disordered" evidence="1">
    <location>
        <begin position="1"/>
        <end position="86"/>
    </location>
</feature>
<dbReference type="AlphaFoldDB" id="C4J1H2"/>
<name>C4J1H2_MAIZE</name>
<reference evidence="2" key="1">
    <citation type="journal article" date="2009" name="PLoS Genet.">
        <title>Sequencing, mapping, and analysis of 27,455 maize full-length cDNAs.</title>
        <authorList>
            <person name="Soderlund C."/>
            <person name="Descour A."/>
            <person name="Kudrna D."/>
            <person name="Bomhoff M."/>
            <person name="Boyd L."/>
            <person name="Currie J."/>
            <person name="Angelova A."/>
            <person name="Collura K."/>
            <person name="Wissotski M."/>
            <person name="Ashley E."/>
            <person name="Morrow D."/>
            <person name="Fernandes J."/>
            <person name="Walbot V."/>
            <person name="Yu Y."/>
        </authorList>
    </citation>
    <scope>NUCLEOTIDE SEQUENCE</scope>
    <source>
        <strain evidence="2">B73</strain>
    </source>
</reference>
<evidence type="ECO:0000313" key="2">
    <source>
        <dbReference type="EMBL" id="ACR35022.1"/>
    </source>
</evidence>
<protein>
    <submittedName>
        <fullName evidence="2">Uncharacterized protein</fullName>
    </submittedName>
</protein>
<sequence>MDWSTISRTDRGRGSSARRRCCSSTSISAAGSSPGSSISRTRLQHRTKNPRPYTTLFRLGGVDRSSSYQETPSAMRDATPWTGRRA</sequence>
<dbReference type="EMBL" id="BT085856">
    <property type="protein sequence ID" value="ACR36209.1"/>
    <property type="molecule type" value="mRNA"/>
</dbReference>
<feature type="compositionally biased region" description="Low complexity" evidence="1">
    <location>
        <begin position="22"/>
        <end position="41"/>
    </location>
</feature>
<organism evidence="2">
    <name type="scientific">Zea mays</name>
    <name type="common">Maize</name>
    <dbReference type="NCBI Taxonomy" id="4577"/>
    <lineage>
        <taxon>Eukaryota</taxon>
        <taxon>Viridiplantae</taxon>
        <taxon>Streptophyta</taxon>
        <taxon>Embryophyta</taxon>
        <taxon>Tracheophyta</taxon>
        <taxon>Spermatophyta</taxon>
        <taxon>Magnoliopsida</taxon>
        <taxon>Liliopsida</taxon>
        <taxon>Poales</taxon>
        <taxon>Poaceae</taxon>
        <taxon>PACMAD clade</taxon>
        <taxon>Panicoideae</taxon>
        <taxon>Andropogonodae</taxon>
        <taxon>Andropogoneae</taxon>
        <taxon>Tripsacinae</taxon>
        <taxon>Zea</taxon>
    </lineage>
</organism>
<proteinExistence type="evidence at transcript level"/>
<evidence type="ECO:0000256" key="1">
    <source>
        <dbReference type="SAM" id="MobiDB-lite"/>
    </source>
</evidence>
<accession>C4J1H2</accession>
<reference evidence="2" key="2">
    <citation type="submission" date="2012-06" db="EMBL/GenBank/DDBJ databases">
        <authorList>
            <person name="Yu Y."/>
            <person name="Currie J."/>
            <person name="Lomeli R."/>
            <person name="Angelova A."/>
            <person name="Collura K."/>
            <person name="Wissotski M."/>
            <person name="Campos D."/>
            <person name="Kudrna D."/>
            <person name="Golser W."/>
            <person name="Ashely E."/>
            <person name="Descour A."/>
            <person name="Fernandes J."/>
            <person name="Soderlund C."/>
            <person name="Walbot V."/>
        </authorList>
    </citation>
    <scope>NUCLEOTIDE SEQUENCE</scope>
    <source>
        <strain evidence="2">B73</strain>
    </source>
</reference>
<dbReference type="EMBL" id="BT084669">
    <property type="protein sequence ID" value="ACR35022.1"/>
    <property type="molecule type" value="mRNA"/>
</dbReference>